<evidence type="ECO:0000313" key="2">
    <source>
        <dbReference type="Proteomes" id="UP000037729"/>
    </source>
</evidence>
<reference evidence="1 2" key="1">
    <citation type="submission" date="2015-08" db="EMBL/GenBank/DDBJ databases">
        <title>Genomes of Isolates from Cabo Rojo, PR.</title>
        <authorList>
            <person name="Sanchez-Nieves R.L."/>
            <person name="Montalvo-Rodriguez R."/>
        </authorList>
    </citation>
    <scope>NUCLEOTIDE SEQUENCE [LARGE SCALE GENOMIC DNA]</scope>
    <source>
        <strain evidence="1 2">SL3</strain>
    </source>
</reference>
<accession>A0A0M9AKR4</accession>
<comment type="caution">
    <text evidence="1">The sequence shown here is derived from an EMBL/GenBank/DDBJ whole genome shotgun (WGS) entry which is preliminary data.</text>
</comment>
<organism evidence="1 2">
    <name type="scientific">Haloarcula rubripromontorii</name>
    <dbReference type="NCBI Taxonomy" id="1705562"/>
    <lineage>
        <taxon>Archaea</taxon>
        <taxon>Methanobacteriati</taxon>
        <taxon>Methanobacteriota</taxon>
        <taxon>Stenosarchaea group</taxon>
        <taxon>Halobacteria</taxon>
        <taxon>Halobacteriales</taxon>
        <taxon>Haloarculaceae</taxon>
        <taxon>Haloarcula</taxon>
    </lineage>
</organism>
<gene>
    <name evidence="1" type="ORF">AMS69_10220</name>
</gene>
<dbReference type="Proteomes" id="UP000037729">
    <property type="component" value="Unassembled WGS sequence"/>
</dbReference>
<evidence type="ECO:0000313" key="1">
    <source>
        <dbReference type="EMBL" id="KOX92825.1"/>
    </source>
</evidence>
<dbReference type="AlphaFoldDB" id="A0A0M9AKR4"/>
<proteinExistence type="predicted"/>
<name>A0A0M9AKR4_9EURY</name>
<keyword evidence="2" id="KW-1185">Reference proteome</keyword>
<dbReference type="EMBL" id="LIUF01000003">
    <property type="protein sequence ID" value="KOX92825.1"/>
    <property type="molecule type" value="Genomic_DNA"/>
</dbReference>
<protein>
    <submittedName>
        <fullName evidence="1">Uncharacterized protein</fullName>
    </submittedName>
</protein>
<sequence>MLTCPVSVISGSVALSRSRTSYRCVVPVVAGWPSIRSVPPNVIVFVENPSTQNCACPFRTWTSS</sequence>